<reference evidence="7 8" key="1">
    <citation type="submission" date="2024-08" db="EMBL/GenBank/DDBJ databases">
        <authorList>
            <person name="Cucini C."/>
            <person name="Frati F."/>
        </authorList>
    </citation>
    <scope>NUCLEOTIDE SEQUENCE [LARGE SCALE GENOMIC DNA]</scope>
</reference>
<protein>
    <recommendedName>
        <fullName evidence="5">Phosphatidylinositol 4-kinase type 2</fullName>
        <ecNumber evidence="5">2.7.1.67</ecNumber>
    </recommendedName>
</protein>
<keyword evidence="4 5" id="KW-0067">ATP-binding</keyword>
<dbReference type="Proteomes" id="UP001642540">
    <property type="component" value="Unassembled WGS sequence"/>
</dbReference>
<feature type="compositionally biased region" description="Polar residues" evidence="6">
    <location>
        <begin position="29"/>
        <end position="42"/>
    </location>
</feature>
<comment type="catalytic activity">
    <reaction evidence="5">
        <text>a 1,2-diacyl-sn-glycero-3-phospho-(1D-myo-inositol) + ATP = a 1,2-diacyl-sn-glycero-3-phospho-(1D-myo-inositol 4-phosphate) + ADP + H(+)</text>
        <dbReference type="Rhea" id="RHEA:19877"/>
        <dbReference type="ChEBI" id="CHEBI:15378"/>
        <dbReference type="ChEBI" id="CHEBI:30616"/>
        <dbReference type="ChEBI" id="CHEBI:57880"/>
        <dbReference type="ChEBI" id="CHEBI:58178"/>
        <dbReference type="ChEBI" id="CHEBI:456216"/>
        <dbReference type="EC" id="2.7.1.67"/>
    </reaction>
</comment>
<evidence type="ECO:0000313" key="7">
    <source>
        <dbReference type="EMBL" id="CAL8133259.1"/>
    </source>
</evidence>
<keyword evidence="1 5" id="KW-0808">Transferase</keyword>
<keyword evidence="3 5" id="KW-0418">Kinase</keyword>
<dbReference type="InterPro" id="IPR039756">
    <property type="entry name" value="Lsb6/PI4K2"/>
</dbReference>
<evidence type="ECO:0000256" key="2">
    <source>
        <dbReference type="ARBA" id="ARBA00022741"/>
    </source>
</evidence>
<gene>
    <name evidence="7" type="ORF">ODALV1_LOCUS24987</name>
</gene>
<name>A0ABP1RQI2_9HEXA</name>
<feature type="region of interest" description="Disordered" evidence="6">
    <location>
        <begin position="16"/>
        <end position="42"/>
    </location>
</feature>
<dbReference type="EC" id="2.7.1.67" evidence="5"/>
<evidence type="ECO:0000313" key="8">
    <source>
        <dbReference type="Proteomes" id="UP001642540"/>
    </source>
</evidence>
<proteinExistence type="inferred from homology"/>
<evidence type="ECO:0000256" key="4">
    <source>
        <dbReference type="ARBA" id="ARBA00022840"/>
    </source>
</evidence>
<dbReference type="EMBL" id="CAXLJM020000097">
    <property type="protein sequence ID" value="CAL8133259.1"/>
    <property type="molecule type" value="Genomic_DNA"/>
</dbReference>
<dbReference type="PANTHER" id="PTHR12865">
    <property type="entry name" value="PHOSPHATIDYLINOSITOL 4-KINASE TYPE-II"/>
    <property type="match status" value="1"/>
</dbReference>
<evidence type="ECO:0000256" key="1">
    <source>
        <dbReference type="ARBA" id="ARBA00022679"/>
    </source>
</evidence>
<sequence length="134" mass="15420">MASCWNRYFGVRDDKEDDVEDENSSSWDNPCSNDRNTNNSGDIMVNISTSRYKGVFEDDPLFNEVLRDAEVAIESEILPTRIYQGSSGSYFVKNVHGVKIDVTQKRIFDGKSDKLFRINLNHKLSTQIYTDRQP</sequence>
<dbReference type="PANTHER" id="PTHR12865:SF1">
    <property type="entry name" value="PHOSPHATIDYLINOSITOL 4-KINASE TYPE 2"/>
    <property type="match status" value="1"/>
</dbReference>
<comment type="caution">
    <text evidence="7">The sequence shown here is derived from an EMBL/GenBank/DDBJ whole genome shotgun (WGS) entry which is preliminary data.</text>
</comment>
<evidence type="ECO:0000256" key="5">
    <source>
        <dbReference type="RuleBase" id="RU367084"/>
    </source>
</evidence>
<evidence type="ECO:0000256" key="6">
    <source>
        <dbReference type="SAM" id="MobiDB-lite"/>
    </source>
</evidence>
<accession>A0ABP1RQI2</accession>
<organism evidence="7 8">
    <name type="scientific">Orchesella dallaii</name>
    <dbReference type="NCBI Taxonomy" id="48710"/>
    <lineage>
        <taxon>Eukaryota</taxon>
        <taxon>Metazoa</taxon>
        <taxon>Ecdysozoa</taxon>
        <taxon>Arthropoda</taxon>
        <taxon>Hexapoda</taxon>
        <taxon>Collembola</taxon>
        <taxon>Entomobryomorpha</taxon>
        <taxon>Entomobryoidea</taxon>
        <taxon>Orchesellidae</taxon>
        <taxon>Orchesellinae</taxon>
        <taxon>Orchesella</taxon>
    </lineage>
</organism>
<comment type="subcellular location">
    <subcellularLocation>
        <location evidence="5">Membrane</location>
        <topology evidence="5">Peripheral membrane protein</topology>
    </subcellularLocation>
</comment>
<comment type="similarity">
    <text evidence="5">Belongs to the PI3/PI4-kinase family. Type II PI4K subfamily.</text>
</comment>
<keyword evidence="2 5" id="KW-0547">Nucleotide-binding</keyword>
<keyword evidence="5" id="KW-0472">Membrane</keyword>
<keyword evidence="8" id="KW-1185">Reference proteome</keyword>
<evidence type="ECO:0000256" key="3">
    <source>
        <dbReference type="ARBA" id="ARBA00022777"/>
    </source>
</evidence>